<dbReference type="CDD" id="cd00093">
    <property type="entry name" value="HTH_XRE"/>
    <property type="match status" value="1"/>
</dbReference>
<keyword evidence="1" id="KW-0238">DNA-binding</keyword>
<dbReference type="PANTHER" id="PTHR46558">
    <property type="entry name" value="TRACRIPTIONAL REGULATORY PROTEIN-RELATED-RELATED"/>
    <property type="match status" value="1"/>
</dbReference>
<dbReference type="Gene3D" id="1.10.260.40">
    <property type="entry name" value="lambda repressor-like DNA-binding domains"/>
    <property type="match status" value="1"/>
</dbReference>
<reference evidence="3 4" key="1">
    <citation type="submission" date="2019-02" db="EMBL/GenBank/DDBJ databases">
        <title>Pedobacter sp. RP-1-13 sp. nov., isolated from Arctic soil.</title>
        <authorList>
            <person name="Dahal R.H."/>
        </authorList>
    </citation>
    <scope>NUCLEOTIDE SEQUENCE [LARGE SCALE GENOMIC DNA]</scope>
    <source>
        <strain evidence="3 4">RP-1-13</strain>
    </source>
</reference>
<dbReference type="InterPro" id="IPR001387">
    <property type="entry name" value="Cro/C1-type_HTH"/>
</dbReference>
<dbReference type="PANTHER" id="PTHR46558:SF4">
    <property type="entry name" value="DNA-BIDING PHAGE PROTEIN"/>
    <property type="match status" value="1"/>
</dbReference>
<dbReference type="Pfam" id="PF12844">
    <property type="entry name" value="HTH_19"/>
    <property type="match status" value="1"/>
</dbReference>
<dbReference type="Proteomes" id="UP000292884">
    <property type="component" value="Unassembled WGS sequence"/>
</dbReference>
<dbReference type="AlphaFoldDB" id="A0A4R0N537"/>
<gene>
    <name evidence="3" type="ORF">EZ428_02675</name>
</gene>
<proteinExistence type="predicted"/>
<keyword evidence="4" id="KW-1185">Reference proteome</keyword>
<dbReference type="SUPFAM" id="SSF47413">
    <property type="entry name" value="lambda repressor-like DNA-binding domains"/>
    <property type="match status" value="1"/>
</dbReference>
<evidence type="ECO:0000313" key="3">
    <source>
        <dbReference type="EMBL" id="TCC93692.1"/>
    </source>
</evidence>
<evidence type="ECO:0000313" key="4">
    <source>
        <dbReference type="Proteomes" id="UP000292884"/>
    </source>
</evidence>
<dbReference type="OrthoDB" id="2627663at2"/>
<evidence type="ECO:0000259" key="2">
    <source>
        <dbReference type="PROSITE" id="PS50943"/>
    </source>
</evidence>
<comment type="caution">
    <text evidence="3">The sequence shown here is derived from an EMBL/GenBank/DDBJ whole genome shotgun (WGS) entry which is preliminary data.</text>
</comment>
<accession>A0A4R0N537</accession>
<name>A0A4R0N537_9SPHI</name>
<dbReference type="InterPro" id="IPR010982">
    <property type="entry name" value="Lambda_DNA-bd_dom_sf"/>
</dbReference>
<sequence length="123" mass="14491">MVLAKEEQDIFYKKLGGLIRSARKNAKYKQEFLAMELGLTRTSLVNIEHGNQKIQLHVLLDLARIINVEVTELLPKLENDKSLDLNSKFEVNLSKEIEQKFDDRDLAMQKLKHFYKITQYKKR</sequence>
<protein>
    <submittedName>
        <fullName evidence="3">XRE family transcriptional regulator</fullName>
    </submittedName>
</protein>
<dbReference type="PROSITE" id="PS50943">
    <property type="entry name" value="HTH_CROC1"/>
    <property type="match status" value="1"/>
</dbReference>
<organism evidence="3 4">
    <name type="scientific">Pedobacter frigiditerrae</name>
    <dbReference type="NCBI Taxonomy" id="2530452"/>
    <lineage>
        <taxon>Bacteria</taxon>
        <taxon>Pseudomonadati</taxon>
        <taxon>Bacteroidota</taxon>
        <taxon>Sphingobacteriia</taxon>
        <taxon>Sphingobacteriales</taxon>
        <taxon>Sphingobacteriaceae</taxon>
        <taxon>Pedobacter</taxon>
    </lineage>
</organism>
<dbReference type="EMBL" id="SJSK01000001">
    <property type="protein sequence ID" value="TCC93692.1"/>
    <property type="molecule type" value="Genomic_DNA"/>
</dbReference>
<dbReference type="GO" id="GO:0003677">
    <property type="term" value="F:DNA binding"/>
    <property type="evidence" value="ECO:0007669"/>
    <property type="project" value="UniProtKB-KW"/>
</dbReference>
<feature type="domain" description="HTH cro/C1-type" evidence="2">
    <location>
        <begin position="19"/>
        <end position="73"/>
    </location>
</feature>
<dbReference type="SMART" id="SM00530">
    <property type="entry name" value="HTH_XRE"/>
    <property type="match status" value="1"/>
</dbReference>
<evidence type="ECO:0000256" key="1">
    <source>
        <dbReference type="ARBA" id="ARBA00023125"/>
    </source>
</evidence>